<dbReference type="GO" id="GO:0071949">
    <property type="term" value="F:FAD binding"/>
    <property type="evidence" value="ECO:0007669"/>
    <property type="project" value="InterPro"/>
</dbReference>
<accession>K3YZP2</accession>
<feature type="domain" description="FAD-binding PCMH-type" evidence="8">
    <location>
        <begin position="63"/>
        <end position="233"/>
    </location>
</feature>
<evidence type="ECO:0000256" key="5">
    <source>
        <dbReference type="ARBA" id="ARBA00023002"/>
    </source>
</evidence>
<dbReference type="Gene3D" id="3.30.465.10">
    <property type="match status" value="1"/>
</dbReference>
<dbReference type="InterPro" id="IPR036318">
    <property type="entry name" value="FAD-bd_PCMH-like_sf"/>
</dbReference>
<evidence type="ECO:0000259" key="8">
    <source>
        <dbReference type="PROSITE" id="PS51387"/>
    </source>
</evidence>
<feature type="region of interest" description="Disordered" evidence="6">
    <location>
        <begin position="128"/>
        <end position="149"/>
    </location>
</feature>
<keyword evidence="10" id="KW-1185">Reference proteome</keyword>
<feature type="chain" id="PRO_5010127326" description="FAD-binding PCMH-type domain-containing protein" evidence="7">
    <location>
        <begin position="22"/>
        <end position="493"/>
    </location>
</feature>
<organism evidence="9 10">
    <name type="scientific">Setaria italica</name>
    <name type="common">Foxtail millet</name>
    <name type="synonym">Panicum italicum</name>
    <dbReference type="NCBI Taxonomy" id="4555"/>
    <lineage>
        <taxon>Eukaryota</taxon>
        <taxon>Viridiplantae</taxon>
        <taxon>Streptophyta</taxon>
        <taxon>Embryophyta</taxon>
        <taxon>Tracheophyta</taxon>
        <taxon>Spermatophyta</taxon>
        <taxon>Magnoliopsida</taxon>
        <taxon>Liliopsida</taxon>
        <taxon>Poales</taxon>
        <taxon>Poaceae</taxon>
        <taxon>PACMAD clade</taxon>
        <taxon>Panicoideae</taxon>
        <taxon>Panicodae</taxon>
        <taxon>Paniceae</taxon>
        <taxon>Cenchrinae</taxon>
        <taxon>Setaria</taxon>
    </lineage>
</organism>
<evidence type="ECO:0000256" key="7">
    <source>
        <dbReference type="SAM" id="SignalP"/>
    </source>
</evidence>
<dbReference type="AlphaFoldDB" id="K3YZP2"/>
<protein>
    <recommendedName>
        <fullName evidence="8">FAD-binding PCMH-type domain-containing protein</fullName>
    </recommendedName>
</protein>
<evidence type="ECO:0000256" key="4">
    <source>
        <dbReference type="ARBA" id="ARBA00022827"/>
    </source>
</evidence>
<proteinExistence type="inferred from homology"/>
<dbReference type="GO" id="GO:0019139">
    <property type="term" value="F:cytokinin dehydrogenase activity"/>
    <property type="evidence" value="ECO:0007669"/>
    <property type="project" value="InterPro"/>
</dbReference>
<dbReference type="Gene3D" id="3.40.462.10">
    <property type="entry name" value="FAD-linked oxidases, C-terminal domain"/>
    <property type="match status" value="1"/>
</dbReference>
<dbReference type="Gramene" id="KQL28091">
    <property type="protein sequence ID" value="KQL28091"/>
    <property type="gene ID" value="SETIT_019752mg"/>
</dbReference>
<dbReference type="STRING" id="4555.K3YZP2"/>
<keyword evidence="7" id="KW-0732">Signal</keyword>
<dbReference type="SUPFAM" id="SSF56176">
    <property type="entry name" value="FAD-binding/transporter-associated domain-like"/>
    <property type="match status" value="1"/>
</dbReference>
<dbReference type="PROSITE" id="PS51387">
    <property type="entry name" value="FAD_PCMH"/>
    <property type="match status" value="1"/>
</dbReference>
<dbReference type="SUPFAM" id="SSF55103">
    <property type="entry name" value="FAD-linked oxidases, C-terminal domain"/>
    <property type="match status" value="1"/>
</dbReference>
<evidence type="ECO:0000256" key="6">
    <source>
        <dbReference type="SAM" id="MobiDB-lite"/>
    </source>
</evidence>
<dbReference type="EMBL" id="AGNK02000045">
    <property type="status" value="NOT_ANNOTATED_CDS"/>
    <property type="molecule type" value="Genomic_DNA"/>
</dbReference>
<evidence type="ECO:0000313" key="10">
    <source>
        <dbReference type="Proteomes" id="UP000004995"/>
    </source>
</evidence>
<evidence type="ECO:0000256" key="2">
    <source>
        <dbReference type="ARBA" id="ARBA00005466"/>
    </source>
</evidence>
<reference evidence="10" key="1">
    <citation type="journal article" date="2012" name="Nat. Biotechnol.">
        <title>Reference genome sequence of the model plant Setaria.</title>
        <authorList>
            <person name="Bennetzen J.L."/>
            <person name="Schmutz J."/>
            <person name="Wang H."/>
            <person name="Percifield R."/>
            <person name="Hawkins J."/>
            <person name="Pontaroli A.C."/>
            <person name="Estep M."/>
            <person name="Feng L."/>
            <person name="Vaughn J.N."/>
            <person name="Grimwood J."/>
            <person name="Jenkins J."/>
            <person name="Barry K."/>
            <person name="Lindquist E."/>
            <person name="Hellsten U."/>
            <person name="Deshpande S."/>
            <person name="Wang X."/>
            <person name="Wu X."/>
            <person name="Mitros T."/>
            <person name="Triplett J."/>
            <person name="Yang X."/>
            <person name="Ye C.Y."/>
            <person name="Mauro-Herrera M."/>
            <person name="Wang L."/>
            <person name="Li P."/>
            <person name="Sharma M."/>
            <person name="Sharma R."/>
            <person name="Ronald P.C."/>
            <person name="Panaud O."/>
            <person name="Kellogg E.A."/>
            <person name="Brutnell T.P."/>
            <person name="Doust A.N."/>
            <person name="Tuskan G.A."/>
            <person name="Rokhsar D."/>
            <person name="Devos K.M."/>
        </authorList>
    </citation>
    <scope>NUCLEOTIDE SEQUENCE [LARGE SCALE GENOMIC DNA]</scope>
    <source>
        <strain evidence="10">cv. Yugu1</strain>
    </source>
</reference>
<comment type="cofactor">
    <cofactor evidence="1">
        <name>FAD</name>
        <dbReference type="ChEBI" id="CHEBI:57692"/>
    </cofactor>
</comment>
<dbReference type="InterPro" id="IPR016164">
    <property type="entry name" value="FAD-linked_Oxase-like_C"/>
</dbReference>
<keyword evidence="5" id="KW-0560">Oxidoreductase</keyword>
<dbReference type="PANTHER" id="PTHR13878:SF127">
    <property type="entry name" value="CYTOKININ DEHYDROGENASE 3"/>
    <property type="match status" value="1"/>
</dbReference>
<name>K3YZP2_SETIT</name>
<comment type="similarity">
    <text evidence="2">Belongs to the oxygen-dependent FAD-linked oxidoreductase family.</text>
</comment>
<sequence>MARTRFVGLLVLTIFLCLVAGQLRPSVAAPGGLPRDLFSLGIASRICTDRNSTAKASTDFGHMVQAAPEAVLHLATPADIAELIRFSASSPAPFPVAPLGKGHSGRGQTLAPGGVVVDMRALGRGRGAVRRRRRRAAVGRRPPRGAGARARPAVCTDYLHLTVGRTLSNAGIGGQAFRHGPQIASVHELDVITGTGEMVTCSGAKNSDLFFAVLGGLGQFGVITRARIGFEPALKRVRWVRLAYSNVANFTKDRLKRTLFEGPKSTQFFLGADITKLAGLASRFGSSTIYYIEGAMYYNEDAPALVDQLNFEPGFVFAKDVTYEQFLDHVCEEEMVLRSAGVWDVTHPWLNLFIPWSRILDFDAGVFKCIFRDANPAGLILMYPMNKDRWDDQMTTVTPTNDDVFYNVALLWLALSANDVDQLHRDNKTELAFCEKSGIEYKQYLPHRTSQDRWLRHFGVKWSRIIDLKMKYDPQAILSPGQRMFSLPVEAAS</sequence>
<dbReference type="InterPro" id="IPR050432">
    <property type="entry name" value="FAD-linked_Oxidoreductases_BP"/>
</dbReference>
<dbReference type="InterPro" id="IPR016170">
    <property type="entry name" value="Cytok_DH_C_sf"/>
</dbReference>
<dbReference type="Pfam" id="PF09265">
    <property type="entry name" value="Cytokin-bind"/>
    <property type="match status" value="1"/>
</dbReference>
<dbReference type="eggNOG" id="KOG1231">
    <property type="taxonomic scope" value="Eukaryota"/>
</dbReference>
<dbReference type="InterPro" id="IPR016166">
    <property type="entry name" value="FAD-bd_PCMH"/>
</dbReference>
<evidence type="ECO:0000256" key="1">
    <source>
        <dbReference type="ARBA" id="ARBA00001974"/>
    </source>
</evidence>
<evidence type="ECO:0000256" key="3">
    <source>
        <dbReference type="ARBA" id="ARBA00022630"/>
    </source>
</evidence>
<dbReference type="PANTHER" id="PTHR13878">
    <property type="entry name" value="GULONOLACTONE OXIDASE"/>
    <property type="match status" value="1"/>
</dbReference>
<dbReference type="Proteomes" id="UP000004995">
    <property type="component" value="Unassembled WGS sequence"/>
</dbReference>
<reference evidence="9" key="2">
    <citation type="submission" date="2018-08" db="UniProtKB">
        <authorList>
            <consortium name="EnsemblPlants"/>
        </authorList>
    </citation>
    <scope>IDENTIFICATION</scope>
    <source>
        <strain evidence="9">Yugu1</strain>
    </source>
</reference>
<dbReference type="GO" id="GO:0016491">
    <property type="term" value="F:oxidoreductase activity"/>
    <property type="evidence" value="ECO:0000318"/>
    <property type="project" value="GO_Central"/>
</dbReference>
<dbReference type="InterPro" id="IPR016167">
    <property type="entry name" value="FAD-bd_PCMH_sub1"/>
</dbReference>
<dbReference type="HOGENOM" id="CLU_024955_1_0_1"/>
<dbReference type="InterPro" id="IPR015345">
    <property type="entry name" value="Cytokinin_DH_FAD/cytokin-bd"/>
</dbReference>
<keyword evidence="4" id="KW-0274">FAD</keyword>
<feature type="signal peptide" evidence="7">
    <location>
        <begin position="1"/>
        <end position="21"/>
    </location>
</feature>
<dbReference type="EnsemblPlants" id="KQL28091">
    <property type="protein sequence ID" value="KQL28091"/>
    <property type="gene ID" value="SETIT_019752mg"/>
</dbReference>
<dbReference type="InterPro" id="IPR016169">
    <property type="entry name" value="FAD-bd_PCMH_sub2"/>
</dbReference>
<dbReference type="GO" id="GO:0009690">
    <property type="term" value="P:cytokinin metabolic process"/>
    <property type="evidence" value="ECO:0007669"/>
    <property type="project" value="InterPro"/>
</dbReference>
<keyword evidence="3" id="KW-0285">Flavoprotein</keyword>
<evidence type="ECO:0000313" key="9">
    <source>
        <dbReference type="EnsemblPlants" id="KQL28091"/>
    </source>
</evidence>
<dbReference type="InParanoid" id="K3YZP2"/>
<feature type="compositionally biased region" description="Basic residues" evidence="6">
    <location>
        <begin position="128"/>
        <end position="143"/>
    </location>
</feature>
<dbReference type="Gene3D" id="3.30.43.10">
    <property type="entry name" value="Uridine Diphospho-n-acetylenolpyruvylglucosamine Reductase, domain 2"/>
    <property type="match status" value="1"/>
</dbReference>
<dbReference type="OMA" id="RGHHRIN"/>